<dbReference type="AlphaFoldDB" id="A0A7R9AGF6"/>
<proteinExistence type="predicted"/>
<dbReference type="EMBL" id="CAJPEV010006088">
    <property type="protein sequence ID" value="CAG0903823.1"/>
    <property type="molecule type" value="Genomic_DNA"/>
</dbReference>
<feature type="non-terminal residue" evidence="2">
    <location>
        <position position="260"/>
    </location>
</feature>
<sequence>MALVGAIPGLEVRRTLDDSLSCLVSDVEIAGSPSSSLSMPKASRDKLTGETLTVSSPIPSPEMGFMDLQESHALHTLSDGFDSSFHSSMNGPIDQSTPRKSQRMRSDYRFECCIGIMATRDLLDTECEMKEMSAKEKETFLARLIQENSSCHRQTEQREKLRRRKKSAVPKRIRTSPKVKVAEAWMTNFLRWHGQHSPCSTKIIYVQGYNAKELHQLMICSLSKGIPKENLLHYTIQRLTYQRHRLMALEGEEWMTIVVD</sequence>
<name>A0A7R9AGF6_9CRUS</name>
<dbReference type="EMBL" id="LR905605">
    <property type="protein sequence ID" value="CAD7253555.1"/>
    <property type="molecule type" value="Genomic_DNA"/>
</dbReference>
<feature type="region of interest" description="Disordered" evidence="1">
    <location>
        <begin position="151"/>
        <end position="170"/>
    </location>
</feature>
<reference evidence="2" key="1">
    <citation type="submission" date="2020-11" db="EMBL/GenBank/DDBJ databases">
        <authorList>
            <person name="Tran Van P."/>
        </authorList>
    </citation>
    <scope>NUCLEOTIDE SEQUENCE</scope>
</reference>
<feature type="compositionally biased region" description="Basic residues" evidence="1">
    <location>
        <begin position="160"/>
        <end position="170"/>
    </location>
</feature>
<protein>
    <submittedName>
        <fullName evidence="2">Uncharacterized protein</fullName>
    </submittedName>
</protein>
<keyword evidence="3" id="KW-1185">Reference proteome</keyword>
<organism evidence="2">
    <name type="scientific">Darwinula stevensoni</name>
    <dbReference type="NCBI Taxonomy" id="69355"/>
    <lineage>
        <taxon>Eukaryota</taxon>
        <taxon>Metazoa</taxon>
        <taxon>Ecdysozoa</taxon>
        <taxon>Arthropoda</taxon>
        <taxon>Crustacea</taxon>
        <taxon>Oligostraca</taxon>
        <taxon>Ostracoda</taxon>
        <taxon>Podocopa</taxon>
        <taxon>Podocopida</taxon>
        <taxon>Darwinulocopina</taxon>
        <taxon>Darwinuloidea</taxon>
        <taxon>Darwinulidae</taxon>
        <taxon>Darwinula</taxon>
    </lineage>
</organism>
<evidence type="ECO:0000256" key="1">
    <source>
        <dbReference type="SAM" id="MobiDB-lite"/>
    </source>
</evidence>
<evidence type="ECO:0000313" key="2">
    <source>
        <dbReference type="EMBL" id="CAD7253555.1"/>
    </source>
</evidence>
<evidence type="ECO:0000313" key="3">
    <source>
        <dbReference type="Proteomes" id="UP000677054"/>
    </source>
</evidence>
<gene>
    <name evidence="2" type="ORF">DSTB1V02_LOCUS13303</name>
</gene>
<dbReference type="Proteomes" id="UP000677054">
    <property type="component" value="Unassembled WGS sequence"/>
</dbReference>
<accession>A0A7R9AGF6</accession>